<feature type="transmembrane region" description="Helical" evidence="1">
    <location>
        <begin position="165"/>
        <end position="186"/>
    </location>
</feature>
<dbReference type="Proteomes" id="UP000231414">
    <property type="component" value="Unassembled WGS sequence"/>
</dbReference>
<organism evidence="2 3">
    <name type="scientific">candidate division WWE3 bacterium CG08_land_8_20_14_0_20_43_13</name>
    <dbReference type="NCBI Taxonomy" id="1975087"/>
    <lineage>
        <taxon>Bacteria</taxon>
        <taxon>Katanobacteria</taxon>
    </lineage>
</organism>
<protein>
    <submittedName>
        <fullName evidence="2">Uncharacterized protein</fullName>
    </submittedName>
</protein>
<evidence type="ECO:0000313" key="3">
    <source>
        <dbReference type="Proteomes" id="UP000231414"/>
    </source>
</evidence>
<feature type="transmembrane region" description="Helical" evidence="1">
    <location>
        <begin position="136"/>
        <end position="159"/>
    </location>
</feature>
<dbReference type="AlphaFoldDB" id="A0A2H0XAK3"/>
<keyword evidence="1" id="KW-1133">Transmembrane helix</keyword>
<accession>A0A2H0XAK3</accession>
<evidence type="ECO:0000256" key="1">
    <source>
        <dbReference type="SAM" id="Phobius"/>
    </source>
</evidence>
<feature type="transmembrane region" description="Helical" evidence="1">
    <location>
        <begin position="58"/>
        <end position="83"/>
    </location>
</feature>
<dbReference type="EMBL" id="PEYW01000004">
    <property type="protein sequence ID" value="PIS21118.1"/>
    <property type="molecule type" value="Genomic_DNA"/>
</dbReference>
<feature type="transmembrane region" description="Helical" evidence="1">
    <location>
        <begin position="89"/>
        <end position="115"/>
    </location>
</feature>
<feature type="transmembrane region" description="Helical" evidence="1">
    <location>
        <begin position="198"/>
        <end position="220"/>
    </location>
</feature>
<comment type="caution">
    <text evidence="2">The sequence shown here is derived from an EMBL/GenBank/DDBJ whole genome shotgun (WGS) entry which is preliminary data.</text>
</comment>
<reference evidence="3" key="1">
    <citation type="submission" date="2017-09" db="EMBL/GenBank/DDBJ databases">
        <title>Depth-based differentiation of microbial function through sediment-hosted aquifers and enrichment of novel symbionts in the deep terrestrial subsurface.</title>
        <authorList>
            <person name="Probst A.J."/>
            <person name="Ladd B."/>
            <person name="Jarett J.K."/>
            <person name="Geller-Mcgrath D.E."/>
            <person name="Sieber C.M.K."/>
            <person name="Emerson J.B."/>
            <person name="Anantharaman K."/>
            <person name="Thomas B.C."/>
            <person name="Malmstrom R."/>
            <person name="Stieglmeier M."/>
            <person name="Klingl A."/>
            <person name="Woyke T."/>
            <person name="Ryan C.M."/>
            <person name="Banfield J.F."/>
        </authorList>
    </citation>
    <scope>NUCLEOTIDE SEQUENCE [LARGE SCALE GENOMIC DNA]</scope>
</reference>
<name>A0A2H0XAK3_UNCKA</name>
<keyword evidence="1" id="KW-0472">Membrane</keyword>
<keyword evidence="1" id="KW-0812">Transmembrane</keyword>
<gene>
    <name evidence="2" type="ORF">COT52_00205</name>
</gene>
<feature type="transmembrane region" description="Helical" evidence="1">
    <location>
        <begin position="232"/>
        <end position="254"/>
    </location>
</feature>
<sequence>MPTAKAQDSGGAQALSPMIVIWKAMRNISYMLMAALSVVAGIMIIMRKKIDAKTSVTVMYMIPRMVVSLILITFSFPIVAFIIDLSFSFTGIAITTILGVAKLNIADAVSHLLYVATHPVEYFGVPLDLIQGSVGILAWTMSITLVLIVAIAAIFIAFINLITRYARLLLMTAFGPLILVWDFLPGQNKQTNGWIKGVVANALAFPGVLAVIGVAVLVGTSSMTMISDTNTVLGIVSSGVQGLIQPILVIVILFESMKVPKAIDKMLAGKDTLPGWYAPGFGGKR</sequence>
<evidence type="ECO:0000313" key="2">
    <source>
        <dbReference type="EMBL" id="PIS21118.1"/>
    </source>
</evidence>
<feature type="transmembrane region" description="Helical" evidence="1">
    <location>
        <begin position="28"/>
        <end position="46"/>
    </location>
</feature>
<proteinExistence type="predicted"/>